<accession>A0ABS9KKG2</accession>
<dbReference type="RefSeq" id="WP_237868035.1">
    <property type="nucleotide sequence ID" value="NZ_JAKLTR010000001.1"/>
</dbReference>
<dbReference type="EMBL" id="JAKLTR010000001">
    <property type="protein sequence ID" value="MCG2612806.1"/>
    <property type="molecule type" value="Genomic_DNA"/>
</dbReference>
<keyword evidence="2" id="KW-1185">Reference proteome</keyword>
<evidence type="ECO:0000313" key="2">
    <source>
        <dbReference type="Proteomes" id="UP001165367"/>
    </source>
</evidence>
<name>A0ABS9KKG2_9BACT</name>
<organism evidence="1 2">
    <name type="scientific">Terrimonas ginsenosidimutans</name>
    <dbReference type="NCBI Taxonomy" id="2908004"/>
    <lineage>
        <taxon>Bacteria</taxon>
        <taxon>Pseudomonadati</taxon>
        <taxon>Bacteroidota</taxon>
        <taxon>Chitinophagia</taxon>
        <taxon>Chitinophagales</taxon>
        <taxon>Chitinophagaceae</taxon>
        <taxon>Terrimonas</taxon>
    </lineage>
</organism>
<gene>
    <name evidence="1" type="ORF">LZZ85_00885</name>
</gene>
<protein>
    <submittedName>
        <fullName evidence="1">Uncharacterized protein</fullName>
    </submittedName>
</protein>
<comment type="caution">
    <text evidence="1">The sequence shown here is derived from an EMBL/GenBank/DDBJ whole genome shotgun (WGS) entry which is preliminary data.</text>
</comment>
<reference evidence="1" key="1">
    <citation type="submission" date="2022-01" db="EMBL/GenBank/DDBJ databases">
        <authorList>
            <person name="Jo J.-H."/>
            <person name="Im W.-T."/>
        </authorList>
    </citation>
    <scope>NUCLEOTIDE SEQUENCE</scope>
    <source>
        <strain evidence="1">NA20</strain>
    </source>
</reference>
<sequence length="58" mass="6829">MAKNTGKRLTHEEIKAKVIEGMMRARKKLIEQERKDDSYLVVWENGKVVKVKARDMEI</sequence>
<proteinExistence type="predicted"/>
<evidence type="ECO:0000313" key="1">
    <source>
        <dbReference type="EMBL" id="MCG2612806.1"/>
    </source>
</evidence>
<dbReference type="Proteomes" id="UP001165367">
    <property type="component" value="Unassembled WGS sequence"/>
</dbReference>